<dbReference type="GO" id="GO:0052856">
    <property type="term" value="F:NAD(P)HX epimerase activity"/>
    <property type="evidence" value="ECO:0007669"/>
    <property type="project" value="UniProtKB-UniRule"/>
</dbReference>
<feature type="binding site" evidence="1">
    <location>
        <position position="145"/>
    </location>
    <ligand>
        <name>K(+)</name>
        <dbReference type="ChEBI" id="CHEBI:29103"/>
    </ligand>
</feature>
<dbReference type="AlphaFoldDB" id="I3R0X4"/>
<evidence type="ECO:0000313" key="8">
    <source>
        <dbReference type="Proteomes" id="UP000011603"/>
    </source>
</evidence>
<evidence type="ECO:0000313" key="10">
    <source>
        <dbReference type="Proteomes" id="UP000299011"/>
    </source>
</evidence>
<reference evidence="3" key="1">
    <citation type="journal article" date="2012" name="Appl. Environ. Microbiol.">
        <title>Identification of the haloarchaeal phasin (PhaP) that functions in polyhydroxyalkanoate accumulation and granule formation in Haloferax mediterranei.</title>
        <authorList>
            <person name="Cai S."/>
            <person name="Cai L."/>
            <person name="Liu H."/>
            <person name="Liu X."/>
            <person name="Han J."/>
            <person name="Zhou J."/>
            <person name="Xiang H."/>
        </authorList>
    </citation>
    <scope>NUCLEOTIDE SEQUENCE</scope>
    <source>
        <strain evidence="3">CGMCC 1.2087</strain>
    </source>
</reference>
<name>I3R0X4_HALMT</name>
<comment type="similarity">
    <text evidence="1">Belongs to the NnrE/AIBP family.</text>
</comment>
<feature type="binding site" evidence="1">
    <location>
        <begin position="77"/>
        <end position="81"/>
    </location>
    <ligand>
        <name>(6S)-NADPHX</name>
        <dbReference type="ChEBI" id="CHEBI:64076"/>
    </ligand>
</feature>
<evidence type="ECO:0000313" key="3">
    <source>
        <dbReference type="EMBL" id="AFK17884.1"/>
    </source>
</evidence>
<dbReference type="PATRIC" id="fig|523841.21.peg.1966"/>
<dbReference type="EMBL" id="CP007551">
    <property type="protein sequence ID" value="AHZ22693.1"/>
    <property type="molecule type" value="Genomic_DNA"/>
</dbReference>
<dbReference type="GO" id="GO:0003729">
    <property type="term" value="F:mRNA binding"/>
    <property type="evidence" value="ECO:0007669"/>
    <property type="project" value="TreeGrafter"/>
</dbReference>
<keyword evidence="3" id="KW-0418">Kinase</keyword>
<reference evidence="3" key="5">
    <citation type="submission" date="2014-05" db="EMBL/GenBank/DDBJ databases">
        <authorList>
            <person name="Wang L."/>
            <person name="Yang H."/>
            <person name="Xiang H."/>
        </authorList>
    </citation>
    <scope>NUCLEOTIDE SEQUENCE</scope>
    <source>
        <strain evidence="3">CGMCC 1.2087</strain>
    </source>
</reference>
<evidence type="ECO:0000256" key="1">
    <source>
        <dbReference type="HAMAP-Rule" id="MF_01966"/>
    </source>
</evidence>
<dbReference type="OrthoDB" id="15148at2157"/>
<dbReference type="PaxDb" id="523841-HFX_0143"/>
<keyword evidence="1" id="KW-0479">Metal-binding</keyword>
<dbReference type="InterPro" id="IPR004443">
    <property type="entry name" value="YjeF_N_dom"/>
</dbReference>
<dbReference type="HOGENOM" id="CLU_024853_0_0_2"/>
<evidence type="ECO:0000313" key="6">
    <source>
        <dbReference type="EMBL" id="QCQ74442.1"/>
    </source>
</evidence>
<dbReference type="GO" id="GO:0000932">
    <property type="term" value="C:P-body"/>
    <property type="evidence" value="ECO:0007669"/>
    <property type="project" value="TreeGrafter"/>
</dbReference>
<gene>
    <name evidence="1" type="primary">nnrE</name>
    <name evidence="3" type="ordered locus">HFX_0143</name>
    <name evidence="4" type="ORF">BM92_08555</name>
    <name evidence="5" type="ORF">C439_09675</name>
    <name evidence="6" type="ORF">E6P09_03810</name>
</gene>
<dbReference type="STRING" id="523841.HFX_0143"/>
<comment type="cofactor">
    <cofactor evidence="1">
        <name>K(+)</name>
        <dbReference type="ChEBI" id="CHEBI:29103"/>
    </cofactor>
    <text evidence="1">Binds 1 potassium ion per subunit.</text>
</comment>
<proteinExistence type="inferred from homology"/>
<feature type="binding site" evidence="1">
    <location>
        <position position="177"/>
    </location>
    <ligand>
        <name>(6S)-NADPHX</name>
        <dbReference type="ChEBI" id="CHEBI:64076"/>
    </ligand>
</feature>
<comment type="catalytic activity">
    <reaction evidence="1">
        <text>(6R)-NADHX = (6S)-NADHX</text>
        <dbReference type="Rhea" id="RHEA:32215"/>
        <dbReference type="ChEBI" id="CHEBI:64074"/>
        <dbReference type="ChEBI" id="CHEBI:64075"/>
        <dbReference type="EC" id="5.1.99.6"/>
    </reaction>
</comment>
<feature type="domain" description="YjeF N-terminal" evidence="2">
    <location>
        <begin position="21"/>
        <end position="232"/>
    </location>
</feature>
<feature type="binding site" evidence="1">
    <location>
        <position position="78"/>
    </location>
    <ligand>
        <name>K(+)</name>
        <dbReference type="ChEBI" id="CHEBI:29103"/>
    </ligand>
</feature>
<dbReference type="HAMAP" id="MF_01966">
    <property type="entry name" value="NADHX_epimerase"/>
    <property type="match status" value="1"/>
</dbReference>
<dbReference type="GO" id="GO:0046872">
    <property type="term" value="F:metal ion binding"/>
    <property type="evidence" value="ECO:0007669"/>
    <property type="project" value="UniProtKB-KW"/>
</dbReference>
<evidence type="ECO:0000313" key="9">
    <source>
        <dbReference type="Proteomes" id="UP000027075"/>
    </source>
</evidence>
<comment type="catalytic activity">
    <reaction evidence="1">
        <text>(6R)-NADPHX = (6S)-NADPHX</text>
        <dbReference type="Rhea" id="RHEA:32227"/>
        <dbReference type="ChEBI" id="CHEBI:64076"/>
        <dbReference type="ChEBI" id="CHEBI:64077"/>
        <dbReference type="EC" id="5.1.99.6"/>
    </reaction>
</comment>
<dbReference type="InterPro" id="IPR036652">
    <property type="entry name" value="YjeF_N_dom_sf"/>
</dbReference>
<evidence type="ECO:0000313" key="4">
    <source>
        <dbReference type="EMBL" id="AHZ22693.1"/>
    </source>
</evidence>
<feature type="binding site" evidence="1">
    <location>
        <begin position="149"/>
        <end position="155"/>
    </location>
    <ligand>
        <name>(6S)-NADPHX</name>
        <dbReference type="ChEBI" id="CHEBI:64076"/>
    </ligand>
</feature>
<dbReference type="EMBL" id="AOLO01000007">
    <property type="protein sequence ID" value="EMA02842.1"/>
    <property type="molecule type" value="Genomic_DNA"/>
</dbReference>
<keyword evidence="1" id="KW-0521">NADP</keyword>
<protein>
    <recommendedName>
        <fullName evidence="1">NAD(P)H-hydrate epimerase</fullName>
        <ecNumber evidence="1">5.1.99.6</ecNumber>
    </recommendedName>
    <alternativeName>
        <fullName evidence="1">NAD(P)HX epimerase</fullName>
    </alternativeName>
</protein>
<dbReference type="GeneID" id="40155513"/>
<dbReference type="KEGG" id="hme:HFX_0143"/>
<dbReference type="EC" id="5.1.99.6" evidence="1"/>
<dbReference type="eggNOG" id="arCOG00018">
    <property type="taxonomic scope" value="Archaea"/>
</dbReference>
<keyword evidence="1" id="KW-0547">Nucleotide-binding</keyword>
<sequence length="257" mass="26673">MTPTFKTERGRVVSAVTADQMREVDRVAVDTVSLGLLQMMEHAGRNLAEVARETVESTEGTETAENGRIVVLAGNGGNGGGGICAARHLANGGIDVTVVLDRADNELTGAAARQRRILAATDAAVVSGGHREIAHHLENTEVVVDAVVGYGLTGPLRGTAATLVESIPEDSRVVSLDVPSGIDATTGDSPGMVVAPDTILTLALPKTGLVGTEATAGDLLLADIGIPRGVYDRLDIDYTDPLDGARRVRLQPVDKPD</sequence>
<reference evidence="5 8" key="3">
    <citation type="journal article" date="2014" name="PLoS Genet.">
        <title>Phylogenetically driven sequencing of extremely halophilic archaea reveals strategies for static and dynamic osmo-response.</title>
        <authorList>
            <person name="Becker E.A."/>
            <person name="Seitzer P.M."/>
            <person name="Tritt A."/>
            <person name="Larsen D."/>
            <person name="Krusor M."/>
            <person name="Yao A.I."/>
            <person name="Wu D."/>
            <person name="Madern D."/>
            <person name="Eisen J.A."/>
            <person name="Darling A.E."/>
            <person name="Facciotti M.T."/>
        </authorList>
    </citation>
    <scope>NUCLEOTIDE SEQUENCE [LARGE SCALE GENOMIC DNA]</scope>
    <source>
        <strain evidence="5">ATCC 33500</strain>
        <strain evidence="8">ATCC 33500 / DSM 1411 / JCM 8866 / NBRC 14739 / NCIMB 2177 / R-4</strain>
    </source>
</reference>
<dbReference type="Proteomes" id="UP000011603">
    <property type="component" value="Unassembled WGS sequence"/>
</dbReference>
<dbReference type="EMBL" id="CP001868">
    <property type="protein sequence ID" value="AFK17884.1"/>
    <property type="molecule type" value="Genomic_DNA"/>
</dbReference>
<keyword evidence="1 6" id="KW-0413">Isomerase</keyword>
<dbReference type="GO" id="GO:0031087">
    <property type="term" value="P:deadenylation-independent decapping of nuclear-transcribed mRNA"/>
    <property type="evidence" value="ECO:0007669"/>
    <property type="project" value="TreeGrafter"/>
</dbReference>
<dbReference type="GO" id="GO:0033962">
    <property type="term" value="P:P-body assembly"/>
    <property type="evidence" value="ECO:0007669"/>
    <property type="project" value="TreeGrafter"/>
</dbReference>
<reference evidence="4 9" key="4">
    <citation type="submission" date="2014-04" db="EMBL/GenBank/DDBJ databases">
        <title>Transcriptional profiles of Haloferax mediterranei on the basis of nitrogen availability.</title>
        <authorList>
            <person name="Bautista V."/>
        </authorList>
    </citation>
    <scope>NUCLEOTIDE SEQUENCE [LARGE SCALE GENOMIC DNA]</scope>
    <source>
        <strain evidence="4">ATCC 33500</strain>
        <strain evidence="9">ATCC 33500 / DSM 1411 / JCM 8866 / NBRC 14739 / NCIMB 2177 / R-4</strain>
    </source>
</reference>
<dbReference type="Pfam" id="PF03853">
    <property type="entry name" value="YjeF_N"/>
    <property type="match status" value="1"/>
</dbReference>
<evidence type="ECO:0000259" key="2">
    <source>
        <dbReference type="PROSITE" id="PS51385"/>
    </source>
</evidence>
<feature type="binding site" evidence="1">
    <location>
        <position position="180"/>
    </location>
    <ligand>
        <name>K(+)</name>
        <dbReference type="ChEBI" id="CHEBI:29103"/>
    </ligand>
</feature>
<dbReference type="Proteomes" id="UP000006469">
    <property type="component" value="Chromosome"/>
</dbReference>
<dbReference type="Proteomes" id="UP000299011">
    <property type="component" value="Chromosome"/>
</dbReference>
<dbReference type="EMBL" id="CP039139">
    <property type="protein sequence ID" value="QCQ74442.1"/>
    <property type="molecule type" value="Genomic_DNA"/>
</dbReference>
<dbReference type="GO" id="GO:0016301">
    <property type="term" value="F:kinase activity"/>
    <property type="evidence" value="ECO:0007669"/>
    <property type="project" value="UniProtKB-KW"/>
</dbReference>
<dbReference type="Gene3D" id="3.40.50.10260">
    <property type="entry name" value="YjeF N-terminal domain"/>
    <property type="match status" value="1"/>
</dbReference>
<keyword evidence="1" id="KW-0520">NAD</keyword>
<dbReference type="GO" id="GO:0000166">
    <property type="term" value="F:nucleotide binding"/>
    <property type="evidence" value="ECO:0007669"/>
    <property type="project" value="UniProtKB-KW"/>
</dbReference>
<dbReference type="NCBIfam" id="TIGR00197">
    <property type="entry name" value="yjeF_nterm"/>
    <property type="match status" value="1"/>
</dbReference>
<dbReference type="Proteomes" id="UP000027075">
    <property type="component" value="Chromosome"/>
</dbReference>
<reference evidence="3 7" key="2">
    <citation type="journal article" date="2012" name="J. Bacteriol.">
        <title>Complete genome sequence of the metabolically versatile halophilic archaeon Haloferax mediterranei, a poly(3-hydroxybutyrate-co-3-hydroxyvalerate) producer.</title>
        <authorList>
            <person name="Han J."/>
            <person name="Zhang F."/>
            <person name="Hou J."/>
            <person name="Liu X."/>
            <person name="Li M."/>
            <person name="Liu H."/>
            <person name="Cai L."/>
            <person name="Zhang B."/>
            <person name="Chen Y."/>
            <person name="Zhou J."/>
            <person name="Hu S."/>
            <person name="Xiang H."/>
        </authorList>
    </citation>
    <scope>NUCLEOTIDE SEQUENCE [LARGE SCALE GENOMIC DNA]</scope>
    <source>
        <strain evidence="7">ATCC 33500 / DSM 1411 / JCM 8866 / NBRC 14739 / NCIMB 2177 / R-4</strain>
        <strain evidence="3">CGMCC 1.2087</strain>
    </source>
</reference>
<accession>I3R0X4</accession>
<organism evidence="3 7">
    <name type="scientific">Haloferax mediterranei (strain ATCC 33500 / DSM 1411 / JCM 8866 / NBRC 14739 / NCIMB 2177 / R-4)</name>
    <name type="common">Halobacterium mediterranei</name>
    <dbReference type="NCBI Taxonomy" id="523841"/>
    <lineage>
        <taxon>Archaea</taxon>
        <taxon>Methanobacteriati</taxon>
        <taxon>Methanobacteriota</taxon>
        <taxon>Stenosarchaea group</taxon>
        <taxon>Halobacteria</taxon>
        <taxon>Halobacteriales</taxon>
        <taxon>Haloferacaceae</taxon>
        <taxon>Haloferax</taxon>
    </lineage>
</organism>
<dbReference type="PROSITE" id="PS51385">
    <property type="entry name" value="YJEF_N"/>
    <property type="match status" value="1"/>
</dbReference>
<evidence type="ECO:0000313" key="5">
    <source>
        <dbReference type="EMBL" id="EMA02842.1"/>
    </source>
</evidence>
<dbReference type="PANTHER" id="PTHR13612">
    <property type="entry name" value="ENHANCER OF MRNA-DECAPPING PROTEIN 3"/>
    <property type="match status" value="1"/>
</dbReference>
<comment type="function">
    <text evidence="1">Catalyzes the epimerization of the S- and R-forms of NAD(P)HX, a damaged form of NAD(P)H that is a result of enzymatic or heat-dependent hydration. This is a prerequisite for the S-specific NAD(P)H-hydrate dehydratase to allow the repair of both epimers of NAD(P)HX.</text>
</comment>
<dbReference type="PANTHER" id="PTHR13612:SF0">
    <property type="entry name" value="ENHANCER OF MRNA-DECAPPING PROTEIN 3"/>
    <property type="match status" value="1"/>
</dbReference>
<keyword evidence="1" id="KW-0630">Potassium</keyword>
<dbReference type="SUPFAM" id="SSF64153">
    <property type="entry name" value="YjeF N-terminal domain-like"/>
    <property type="match status" value="1"/>
</dbReference>
<reference evidence="6 10" key="6">
    <citation type="submission" date="2019-04" db="EMBL/GenBank/DDBJ databases">
        <title>Methylomes of two halophilic Archaea, Haloarcula marismortui and Haloferax mediterranei.</title>
        <authorList>
            <person name="DasSarma S."/>
            <person name="DasSarma P."/>
            <person name="DasSarma S."/>
            <person name="Fomenkov A."/>
            <person name="Vincze T."/>
            <person name="Anton B.P."/>
            <person name="Roberts R.J."/>
        </authorList>
    </citation>
    <scope>NUCLEOTIDE SEQUENCE [LARGE SCALE GENOMIC DNA]</scope>
    <source>
        <strain evidence="6">ATCC 33500</strain>
        <strain evidence="10">ATCC 33500 / DSM 1411 / JCM 8866 / NBRC 14739 / NCIMB 2177 / R-4</strain>
    </source>
</reference>
<dbReference type="RefSeq" id="WP_004058545.1">
    <property type="nucleotide sequence ID" value="NC_017941.2"/>
</dbReference>
<comment type="caution">
    <text evidence="1">Lacks conserved residue(s) required for the propagation of feature annotation.</text>
</comment>
<keyword evidence="3" id="KW-0808">Transferase</keyword>
<keyword evidence="8" id="KW-1185">Reference proteome</keyword>
<evidence type="ECO:0000313" key="7">
    <source>
        <dbReference type="Proteomes" id="UP000006469"/>
    </source>
</evidence>